<keyword evidence="1" id="KW-1133">Transmembrane helix</keyword>
<reference evidence="3 4" key="1">
    <citation type="submission" date="2018-09" db="EMBL/GenBank/DDBJ databases">
        <authorList>
            <person name="Zhu H."/>
        </authorList>
    </citation>
    <scope>NUCLEOTIDE SEQUENCE [LARGE SCALE GENOMIC DNA]</scope>
    <source>
        <strain evidence="3 4">K2R01-6</strain>
    </source>
</reference>
<keyword evidence="1" id="KW-0472">Membrane</keyword>
<proteinExistence type="predicted"/>
<dbReference type="AlphaFoldDB" id="A0A418WM53"/>
<dbReference type="Pfam" id="PF09835">
    <property type="entry name" value="DUF2062"/>
    <property type="match status" value="1"/>
</dbReference>
<feature type="transmembrane region" description="Helical" evidence="1">
    <location>
        <begin position="146"/>
        <end position="174"/>
    </location>
</feature>
<dbReference type="RefSeq" id="WP_119762846.1">
    <property type="nucleotide sequence ID" value="NZ_QYUM01000003.1"/>
</dbReference>
<name>A0A418WM53_9SPHN</name>
<feature type="domain" description="DUF2062" evidence="2">
    <location>
        <begin position="28"/>
        <end position="179"/>
    </location>
</feature>
<evidence type="ECO:0000256" key="1">
    <source>
        <dbReference type="SAM" id="Phobius"/>
    </source>
</evidence>
<evidence type="ECO:0000313" key="4">
    <source>
        <dbReference type="Proteomes" id="UP000286100"/>
    </source>
</evidence>
<evidence type="ECO:0000259" key="2">
    <source>
        <dbReference type="Pfam" id="PF09835"/>
    </source>
</evidence>
<sequence>MARHEHGLLAWIRKHTPHRDEMLKSRWLRPFAHRIAHSELWRFTRRSVPRGVALGLIVGIFLLIPGVQIIGVALLALPFRANIPIGVAMTFLSNPATTPFLLGSSIIVGNRAFGLHADVATFMQLISEGAGISQWTAWFLSDAAPALLAGLFIISVIAAAVGYVLAIFLWRLWIGAKWRRRGHKPIELSTNGQ</sequence>
<dbReference type="OrthoDB" id="7390525at2"/>
<accession>A0A418WM53</accession>
<feature type="transmembrane region" description="Helical" evidence="1">
    <location>
        <begin position="52"/>
        <end position="77"/>
    </location>
</feature>
<organism evidence="3 4">
    <name type="scientific">Sphingomonas cavernae</name>
    <dbReference type="NCBI Taxonomy" id="2320861"/>
    <lineage>
        <taxon>Bacteria</taxon>
        <taxon>Pseudomonadati</taxon>
        <taxon>Pseudomonadota</taxon>
        <taxon>Alphaproteobacteria</taxon>
        <taxon>Sphingomonadales</taxon>
        <taxon>Sphingomonadaceae</taxon>
        <taxon>Sphingomonas</taxon>
    </lineage>
</organism>
<dbReference type="PANTHER" id="PTHR40547:SF1">
    <property type="entry name" value="SLL0298 PROTEIN"/>
    <property type="match status" value="1"/>
</dbReference>
<keyword evidence="1" id="KW-0812">Transmembrane</keyword>
<dbReference type="Proteomes" id="UP000286100">
    <property type="component" value="Unassembled WGS sequence"/>
</dbReference>
<dbReference type="EMBL" id="QYUM01000003">
    <property type="protein sequence ID" value="RJF91084.1"/>
    <property type="molecule type" value="Genomic_DNA"/>
</dbReference>
<keyword evidence="4" id="KW-1185">Reference proteome</keyword>
<gene>
    <name evidence="3" type="ORF">D3876_13145</name>
</gene>
<dbReference type="InterPro" id="IPR018639">
    <property type="entry name" value="DUF2062"/>
</dbReference>
<comment type="caution">
    <text evidence="3">The sequence shown here is derived from an EMBL/GenBank/DDBJ whole genome shotgun (WGS) entry which is preliminary data.</text>
</comment>
<dbReference type="PANTHER" id="PTHR40547">
    <property type="entry name" value="SLL0298 PROTEIN"/>
    <property type="match status" value="1"/>
</dbReference>
<protein>
    <submittedName>
        <fullName evidence="3">DUF2062 domain-containing protein</fullName>
    </submittedName>
</protein>
<evidence type="ECO:0000313" key="3">
    <source>
        <dbReference type="EMBL" id="RJF91084.1"/>
    </source>
</evidence>